<feature type="transmembrane region" description="Helical" evidence="5">
    <location>
        <begin position="177"/>
        <end position="198"/>
    </location>
</feature>
<dbReference type="Proteomes" id="UP001215280">
    <property type="component" value="Unassembled WGS sequence"/>
</dbReference>
<feature type="transmembrane region" description="Helical" evidence="5">
    <location>
        <begin position="308"/>
        <end position="325"/>
    </location>
</feature>
<sequence>MSSSASETDPLIRPQVTIVAQRTPKFAWLVPVVLLASISRGISMFARYEYYQSTFCPDSNYTCGWFERWLELPSITVQMQMWSMFASFVVSFVSVGWWSELGDRRGRRIVLFCSISGALLVDLIYLIVASVPSLHEDPLDSLSLGLIIEGLLGGFATYTGVAHAYTFDVAPTPLFRLLLFGALNALSLVGFILGAIIGNSTRNNVAYILSIVFALLNLAFIYAILPESLKPNDNRPVAPQRAVLKTIVSPFSVFFRGPQSRRYLPLLALSFYIYSLAQNLDVSIIFIADRAQYLTIFPRWLLLSVPRVINLATLLCILPAIAWLFKRTHGDTNRAATALATAVAQNSILVAALSCMGVLVFCLPARSPLLYALFTIMHPFTVAAGPALYALGAQHFLALGRAHEIGALFGALSVWGALAQYVSFTLYPGFEPPAFFFIVSLVLLMRDAPPAPEEEAALDSAGDAARV</sequence>
<keyword evidence="4 5" id="KW-0472">Membrane</keyword>
<dbReference type="InterPro" id="IPR036259">
    <property type="entry name" value="MFS_trans_sf"/>
</dbReference>
<evidence type="ECO:0000256" key="1">
    <source>
        <dbReference type="ARBA" id="ARBA00004141"/>
    </source>
</evidence>
<evidence type="ECO:0000313" key="7">
    <source>
        <dbReference type="Proteomes" id="UP001215280"/>
    </source>
</evidence>
<feature type="transmembrane region" description="Helical" evidence="5">
    <location>
        <begin position="266"/>
        <end position="288"/>
    </location>
</feature>
<keyword evidence="7" id="KW-1185">Reference proteome</keyword>
<feature type="transmembrane region" description="Helical" evidence="5">
    <location>
        <begin position="26"/>
        <end position="46"/>
    </location>
</feature>
<evidence type="ECO:0000256" key="4">
    <source>
        <dbReference type="ARBA" id="ARBA00023136"/>
    </source>
</evidence>
<dbReference type="SUPFAM" id="SSF103473">
    <property type="entry name" value="MFS general substrate transporter"/>
    <property type="match status" value="1"/>
</dbReference>
<dbReference type="GO" id="GO:0016020">
    <property type="term" value="C:membrane"/>
    <property type="evidence" value="ECO:0007669"/>
    <property type="project" value="UniProtKB-SubCell"/>
</dbReference>
<dbReference type="EMBL" id="JARJLG010000068">
    <property type="protein sequence ID" value="KAJ7754157.1"/>
    <property type="molecule type" value="Genomic_DNA"/>
</dbReference>
<feature type="transmembrane region" description="Helical" evidence="5">
    <location>
        <begin position="337"/>
        <end position="363"/>
    </location>
</feature>
<protein>
    <recommendedName>
        <fullName evidence="8">MFS general substrate transporter</fullName>
    </recommendedName>
</protein>
<evidence type="ECO:0000313" key="6">
    <source>
        <dbReference type="EMBL" id="KAJ7754157.1"/>
    </source>
</evidence>
<feature type="transmembrane region" description="Helical" evidence="5">
    <location>
        <begin position="110"/>
        <end position="131"/>
    </location>
</feature>
<evidence type="ECO:0000256" key="5">
    <source>
        <dbReference type="SAM" id="Phobius"/>
    </source>
</evidence>
<feature type="transmembrane region" description="Helical" evidence="5">
    <location>
        <begin position="369"/>
        <end position="393"/>
    </location>
</feature>
<name>A0AAD7J4C8_9AGAR</name>
<dbReference type="Pfam" id="PF07690">
    <property type="entry name" value="MFS_1"/>
    <property type="match status" value="1"/>
</dbReference>
<accession>A0AAD7J4C8</accession>
<dbReference type="GO" id="GO:0022857">
    <property type="term" value="F:transmembrane transporter activity"/>
    <property type="evidence" value="ECO:0007669"/>
    <property type="project" value="InterPro"/>
</dbReference>
<dbReference type="PANTHER" id="PTHR23507:SF1">
    <property type="entry name" value="FI18259P1-RELATED"/>
    <property type="match status" value="1"/>
</dbReference>
<feature type="transmembrane region" description="Helical" evidence="5">
    <location>
        <begin position="204"/>
        <end position="225"/>
    </location>
</feature>
<gene>
    <name evidence="6" type="ORF">DFH07DRAFT_1061285</name>
</gene>
<keyword evidence="2 5" id="KW-0812">Transmembrane</keyword>
<dbReference type="AlphaFoldDB" id="A0AAD7J4C8"/>
<evidence type="ECO:0000256" key="3">
    <source>
        <dbReference type="ARBA" id="ARBA00022989"/>
    </source>
</evidence>
<comment type="caution">
    <text evidence="6">The sequence shown here is derived from an EMBL/GenBank/DDBJ whole genome shotgun (WGS) entry which is preliminary data.</text>
</comment>
<dbReference type="PANTHER" id="PTHR23507">
    <property type="entry name" value="ZGC:174356"/>
    <property type="match status" value="1"/>
</dbReference>
<dbReference type="Gene3D" id="1.20.1250.20">
    <property type="entry name" value="MFS general substrate transporter like domains"/>
    <property type="match status" value="1"/>
</dbReference>
<organism evidence="6 7">
    <name type="scientific">Mycena maculata</name>
    <dbReference type="NCBI Taxonomy" id="230809"/>
    <lineage>
        <taxon>Eukaryota</taxon>
        <taxon>Fungi</taxon>
        <taxon>Dikarya</taxon>
        <taxon>Basidiomycota</taxon>
        <taxon>Agaricomycotina</taxon>
        <taxon>Agaricomycetes</taxon>
        <taxon>Agaricomycetidae</taxon>
        <taxon>Agaricales</taxon>
        <taxon>Marasmiineae</taxon>
        <taxon>Mycenaceae</taxon>
        <taxon>Mycena</taxon>
    </lineage>
</organism>
<feature type="transmembrane region" description="Helical" evidence="5">
    <location>
        <begin position="143"/>
        <end position="165"/>
    </location>
</feature>
<comment type="subcellular location">
    <subcellularLocation>
        <location evidence="1">Membrane</location>
        <topology evidence="1">Multi-pass membrane protein</topology>
    </subcellularLocation>
</comment>
<dbReference type="InterPro" id="IPR011701">
    <property type="entry name" value="MFS"/>
</dbReference>
<evidence type="ECO:0000256" key="2">
    <source>
        <dbReference type="ARBA" id="ARBA00022692"/>
    </source>
</evidence>
<evidence type="ECO:0008006" key="8">
    <source>
        <dbReference type="Google" id="ProtNLM"/>
    </source>
</evidence>
<proteinExistence type="predicted"/>
<keyword evidence="3 5" id="KW-1133">Transmembrane helix</keyword>
<reference evidence="6" key="1">
    <citation type="submission" date="2023-03" db="EMBL/GenBank/DDBJ databases">
        <title>Massive genome expansion in bonnet fungi (Mycena s.s.) driven by repeated elements and novel gene families across ecological guilds.</title>
        <authorList>
            <consortium name="Lawrence Berkeley National Laboratory"/>
            <person name="Harder C.B."/>
            <person name="Miyauchi S."/>
            <person name="Viragh M."/>
            <person name="Kuo A."/>
            <person name="Thoen E."/>
            <person name="Andreopoulos B."/>
            <person name="Lu D."/>
            <person name="Skrede I."/>
            <person name="Drula E."/>
            <person name="Henrissat B."/>
            <person name="Morin E."/>
            <person name="Kohler A."/>
            <person name="Barry K."/>
            <person name="LaButti K."/>
            <person name="Morin E."/>
            <person name="Salamov A."/>
            <person name="Lipzen A."/>
            <person name="Mereny Z."/>
            <person name="Hegedus B."/>
            <person name="Baldrian P."/>
            <person name="Stursova M."/>
            <person name="Weitz H."/>
            <person name="Taylor A."/>
            <person name="Grigoriev I.V."/>
            <person name="Nagy L.G."/>
            <person name="Martin F."/>
            <person name="Kauserud H."/>
        </authorList>
    </citation>
    <scope>NUCLEOTIDE SEQUENCE</scope>
    <source>
        <strain evidence="6">CBHHK188m</strain>
    </source>
</reference>
<feature type="transmembrane region" description="Helical" evidence="5">
    <location>
        <begin position="405"/>
        <end position="423"/>
    </location>
</feature>
<feature type="transmembrane region" description="Helical" evidence="5">
    <location>
        <begin position="79"/>
        <end position="98"/>
    </location>
</feature>